<dbReference type="GO" id="GO:0008010">
    <property type="term" value="F:structural constituent of chitin-based larval cuticle"/>
    <property type="evidence" value="ECO:0007669"/>
    <property type="project" value="TreeGrafter"/>
</dbReference>
<feature type="region of interest" description="Disordered" evidence="2">
    <location>
        <begin position="87"/>
        <end position="106"/>
    </location>
</feature>
<keyword evidence="1" id="KW-0193">Cuticle</keyword>
<dbReference type="Proteomes" id="UP001329430">
    <property type="component" value="Chromosome 1"/>
</dbReference>
<dbReference type="PROSITE" id="PS51155">
    <property type="entry name" value="CHIT_BIND_RR_2"/>
    <property type="match status" value="1"/>
</dbReference>
<feature type="region of interest" description="Disordered" evidence="2">
    <location>
        <begin position="161"/>
        <end position="203"/>
    </location>
</feature>
<sequence length="553" mass="62121">MTNPKKLWLFFSISIILVSCEGRKIRVRPAPQEQEEETVEYYAAEARDPEDARVVYVSSADQYNGLFGQPTASSRNVQDNYIPQGRVSAPHLKSSRGKETAKAPPVQTIRNYNKVNDDGSFTFGYEAADGSFKEETRGTDCVVRGKYGYVDPDGNKREFTYVSGNPCDPNAPKEEDDIPEEESNEPENVPANYPTRPARPLRPVTVAPKPVTLFHNTYNQQEEEEPEPEQVLKAHPIQPLPVRTQYVARPQVYQQQIDSEEDISAYHRSRGSPSTTPASVIYKQSAAAINITPRPVPSVTPRSELPATTYRPQLLQVAVTPRPSLLYTKELAQTPRPSFFSSTPSSVPLSVTRGGIDFESEFQRFQQDNHVSPSPSTISSLARTTPKAAKTSAATPTANSSPVYSSELVFDPVSGLYNTQLYQTLPQTEGEFSLSHRIQPYVHQPQPQLLNIQQLQQQSPLYRALRPQPTQTIYQQQQSDLQFQNSAQLFAQQQQQRVKAQQQAQQSRLQQRQSNPPPQPQQFYYIQPSYQHPQALVGGSPIDAFLRGQNIQF</sequence>
<organism evidence="4 5">
    <name type="scientific">Pyrocoelia pectoralis</name>
    <dbReference type="NCBI Taxonomy" id="417401"/>
    <lineage>
        <taxon>Eukaryota</taxon>
        <taxon>Metazoa</taxon>
        <taxon>Ecdysozoa</taxon>
        <taxon>Arthropoda</taxon>
        <taxon>Hexapoda</taxon>
        <taxon>Insecta</taxon>
        <taxon>Pterygota</taxon>
        <taxon>Neoptera</taxon>
        <taxon>Endopterygota</taxon>
        <taxon>Coleoptera</taxon>
        <taxon>Polyphaga</taxon>
        <taxon>Elateriformia</taxon>
        <taxon>Elateroidea</taxon>
        <taxon>Lampyridae</taxon>
        <taxon>Lampyrinae</taxon>
        <taxon>Pyrocoelia</taxon>
    </lineage>
</organism>
<dbReference type="PANTHER" id="PTHR10380">
    <property type="entry name" value="CUTICLE PROTEIN"/>
    <property type="match status" value="1"/>
</dbReference>
<dbReference type="PANTHER" id="PTHR10380:SF2">
    <property type="entry name" value="AGAP003037-PA"/>
    <property type="match status" value="1"/>
</dbReference>
<feature type="region of interest" description="Disordered" evidence="2">
    <location>
        <begin position="365"/>
        <end position="402"/>
    </location>
</feature>
<evidence type="ECO:0000256" key="2">
    <source>
        <dbReference type="SAM" id="MobiDB-lite"/>
    </source>
</evidence>
<dbReference type="EMBL" id="JAVRBK010000001">
    <property type="protein sequence ID" value="KAK5649240.1"/>
    <property type="molecule type" value="Genomic_DNA"/>
</dbReference>
<evidence type="ECO:0000256" key="3">
    <source>
        <dbReference type="SAM" id="SignalP"/>
    </source>
</evidence>
<feature type="compositionally biased region" description="Polar residues" evidence="2">
    <location>
        <begin position="365"/>
        <end position="383"/>
    </location>
</feature>
<feature type="compositionally biased region" description="Acidic residues" evidence="2">
    <location>
        <begin position="174"/>
        <end position="185"/>
    </location>
</feature>
<accession>A0AAN7VI14</accession>
<feature type="chain" id="PRO_5042853123" evidence="3">
    <location>
        <begin position="23"/>
        <end position="553"/>
    </location>
</feature>
<reference evidence="4 5" key="1">
    <citation type="journal article" date="2024" name="Insects">
        <title>An Improved Chromosome-Level Genome Assembly of the Firefly Pyrocoelia pectoralis.</title>
        <authorList>
            <person name="Fu X."/>
            <person name="Meyer-Rochow V.B."/>
            <person name="Ballantyne L."/>
            <person name="Zhu X."/>
        </authorList>
    </citation>
    <scope>NUCLEOTIDE SEQUENCE [LARGE SCALE GENOMIC DNA]</scope>
    <source>
        <strain evidence="4">XCY_ONT2</strain>
    </source>
</reference>
<keyword evidence="3" id="KW-0732">Signal</keyword>
<evidence type="ECO:0000313" key="5">
    <source>
        <dbReference type="Proteomes" id="UP001329430"/>
    </source>
</evidence>
<dbReference type="InterPro" id="IPR000618">
    <property type="entry name" value="Insect_cuticle"/>
</dbReference>
<dbReference type="PRINTS" id="PR00947">
    <property type="entry name" value="CUTICLE"/>
</dbReference>
<dbReference type="Pfam" id="PF00379">
    <property type="entry name" value="Chitin_bind_4"/>
    <property type="match status" value="1"/>
</dbReference>
<evidence type="ECO:0000313" key="4">
    <source>
        <dbReference type="EMBL" id="KAK5649240.1"/>
    </source>
</evidence>
<gene>
    <name evidence="4" type="ORF">RI129_000269</name>
</gene>
<feature type="compositionally biased region" description="Low complexity" evidence="2">
    <location>
        <begin position="384"/>
        <end position="402"/>
    </location>
</feature>
<dbReference type="GO" id="GO:0062129">
    <property type="term" value="C:chitin-based extracellular matrix"/>
    <property type="evidence" value="ECO:0007669"/>
    <property type="project" value="TreeGrafter"/>
</dbReference>
<name>A0AAN7VI14_9COLE</name>
<proteinExistence type="predicted"/>
<feature type="region of interest" description="Disordered" evidence="2">
    <location>
        <begin position="500"/>
        <end position="521"/>
    </location>
</feature>
<feature type="compositionally biased region" description="Low complexity" evidence="2">
    <location>
        <begin position="500"/>
        <end position="514"/>
    </location>
</feature>
<keyword evidence="5" id="KW-1185">Reference proteome</keyword>
<comment type="caution">
    <text evidence="4">The sequence shown here is derived from an EMBL/GenBank/DDBJ whole genome shotgun (WGS) entry which is preliminary data.</text>
</comment>
<dbReference type="InterPro" id="IPR050468">
    <property type="entry name" value="Cuticle_Struct_Prot"/>
</dbReference>
<feature type="signal peptide" evidence="3">
    <location>
        <begin position="1"/>
        <end position="22"/>
    </location>
</feature>
<dbReference type="PROSITE" id="PS51257">
    <property type="entry name" value="PROKAR_LIPOPROTEIN"/>
    <property type="match status" value="1"/>
</dbReference>
<dbReference type="AlphaFoldDB" id="A0AAN7VI14"/>
<evidence type="ECO:0000256" key="1">
    <source>
        <dbReference type="PROSITE-ProRule" id="PRU00497"/>
    </source>
</evidence>
<protein>
    <submittedName>
        <fullName evidence="4">Uncharacterized protein</fullName>
    </submittedName>
</protein>